<name>A0A2I1FSK9_9GLOM</name>
<dbReference type="InterPro" id="IPR005135">
    <property type="entry name" value="Endo/exonuclease/phosphatase"/>
</dbReference>
<proteinExistence type="inferred from homology"/>
<comment type="caution">
    <text evidence="9">The sequence shown here is derived from an EMBL/GenBank/DDBJ whole genome shotgun (WGS) entry which is preliminary data.</text>
</comment>
<dbReference type="EMBL" id="LLXI01000002">
    <property type="protein sequence ID" value="PKY37364.1"/>
    <property type="molecule type" value="Genomic_DNA"/>
</dbReference>
<comment type="cofactor">
    <cofactor evidence="6">
        <name>Mg(2+)</name>
        <dbReference type="ChEBI" id="CHEBI:18420"/>
    </cofactor>
    <cofactor evidence="6">
        <name>Mn(2+)</name>
        <dbReference type="ChEBI" id="CHEBI:29035"/>
    </cofactor>
    <text evidence="6">Probably binds two magnesium or manganese ions per subunit.</text>
</comment>
<dbReference type="VEuPathDB" id="FungiDB:RhiirFUN_018890"/>
<dbReference type="PANTHER" id="PTHR22748">
    <property type="entry name" value="AP ENDONUCLEASE"/>
    <property type="match status" value="1"/>
</dbReference>
<dbReference type="AlphaFoldDB" id="A0A2I1FSK9"/>
<dbReference type="GO" id="GO:0003906">
    <property type="term" value="F:DNA-(apurinic or apyrimidinic site) endonuclease activity"/>
    <property type="evidence" value="ECO:0007669"/>
    <property type="project" value="TreeGrafter"/>
</dbReference>
<evidence type="ECO:0000256" key="3">
    <source>
        <dbReference type="ARBA" id="ARBA00022801"/>
    </source>
</evidence>
<keyword evidence="10" id="KW-1185">Reference proteome</keyword>
<dbReference type="InterPro" id="IPR004808">
    <property type="entry name" value="AP_endonuc_1"/>
</dbReference>
<evidence type="ECO:0000256" key="6">
    <source>
        <dbReference type="PIRSR" id="PIRSR604808-2"/>
    </source>
</evidence>
<organism evidence="9 10">
    <name type="scientific">Rhizophagus irregularis</name>
    <dbReference type="NCBI Taxonomy" id="588596"/>
    <lineage>
        <taxon>Eukaryota</taxon>
        <taxon>Fungi</taxon>
        <taxon>Fungi incertae sedis</taxon>
        <taxon>Mucoromycota</taxon>
        <taxon>Glomeromycotina</taxon>
        <taxon>Glomeromycetes</taxon>
        <taxon>Glomerales</taxon>
        <taxon>Glomeraceae</taxon>
        <taxon>Rhizophagus</taxon>
    </lineage>
</organism>
<dbReference type="VEuPathDB" id="FungiDB:RhiirA1_400241"/>
<dbReference type="GO" id="GO:0008311">
    <property type="term" value="F:double-stranded DNA 3'-5' DNA exonuclease activity"/>
    <property type="evidence" value="ECO:0007669"/>
    <property type="project" value="TreeGrafter"/>
</dbReference>
<dbReference type="GO" id="GO:0008081">
    <property type="term" value="F:phosphoric diester hydrolase activity"/>
    <property type="evidence" value="ECO:0007669"/>
    <property type="project" value="TreeGrafter"/>
</dbReference>
<sequence>MDINNTFKITTINVAGLNTSLKQEQVLNFMKINKINILGVTETKLKNSIVENLYQNEKEYTSWWTCDDDNYYSAGVGIIMEKAYAKHVQTKDLFKGRLIHLTMFMKGKIRLSIILVYNYANNTQKPEILELYDKINEIIKSERKFQSRIIILGDFNINYEEFLEKQRKNLSIPWKLNLFKILNNYRFKDTNTLFHTKPLSTWRRNNAASRIDFNWVNFELIPDLIYASTNKVHIFNTDHSAVTSYFSIDDIFKKPQMATNRRHKVEKIIDYSKITDDQWKTFTEQSELILEEELKTLKIEECPTTTTLNRVWNSIKQIINKAKGHLPTKKPHPNKENLPEAVFFYKKKLRQLSLISMKLTNKKIKDLTNPDSTYNFIKQYYDAIMELMQRLQIQRKPLLEMNIKEFKDLIIDLFKITQIKYVEEDDLYKEEQIKYYVDKRCEELQDNKKYMLDSILNRKRKKIILDKVLIEKNGQKQLCTTDKEITEAMIEHYRNVAGKKVNDGITMNDRWQRQYAPKDDIDKDWYNAIVKEITEEEWKDTIQELAKDKAAGPLKVSNEELKHLGVNMTALTLNSQFARNEKKLLMVSGANFKNVKSSHLPIQIMRFLYH</sequence>
<evidence type="ECO:0000256" key="5">
    <source>
        <dbReference type="PIRSR" id="PIRSR604808-1"/>
    </source>
</evidence>
<evidence type="ECO:0000256" key="2">
    <source>
        <dbReference type="ARBA" id="ARBA00022723"/>
    </source>
</evidence>
<feature type="binding site" evidence="6">
    <location>
        <position position="239"/>
    </location>
    <ligand>
        <name>Mg(2+)</name>
        <dbReference type="ChEBI" id="CHEBI:18420"/>
        <label>1</label>
    </ligand>
</feature>
<evidence type="ECO:0000313" key="10">
    <source>
        <dbReference type="Proteomes" id="UP000234323"/>
    </source>
</evidence>
<evidence type="ECO:0000256" key="7">
    <source>
        <dbReference type="PIRSR" id="PIRSR604808-3"/>
    </source>
</evidence>
<protein>
    <submittedName>
        <fullName evidence="9">DNase I-like protein</fullName>
    </submittedName>
</protein>
<dbReference type="Proteomes" id="UP000234323">
    <property type="component" value="Unassembled WGS sequence"/>
</dbReference>
<comment type="similarity">
    <text evidence="1">Belongs to the DNA repair enzymes AP/ExoA family.</text>
</comment>
<keyword evidence="4 6" id="KW-0460">Magnesium</keyword>
<feature type="binding site" evidence="6">
    <location>
        <position position="42"/>
    </location>
    <ligand>
        <name>Mg(2+)</name>
        <dbReference type="ChEBI" id="CHEBI:18420"/>
        <label>1</label>
    </ligand>
</feature>
<dbReference type="Gene3D" id="3.60.10.10">
    <property type="entry name" value="Endonuclease/exonuclease/phosphatase"/>
    <property type="match status" value="1"/>
</dbReference>
<dbReference type="GO" id="GO:0005634">
    <property type="term" value="C:nucleus"/>
    <property type="evidence" value="ECO:0007669"/>
    <property type="project" value="TreeGrafter"/>
</dbReference>
<keyword evidence="6" id="KW-0464">Manganese</keyword>
<feature type="domain" description="Endonuclease/exonuclease/phosphatase" evidence="8">
    <location>
        <begin position="112"/>
        <end position="242"/>
    </location>
</feature>
<dbReference type="InterPro" id="IPR036691">
    <property type="entry name" value="Endo/exonu/phosph_ase_sf"/>
</dbReference>
<accession>A0A2I1FSK9</accession>
<keyword evidence="3" id="KW-0378">Hydrolase</keyword>
<feature type="binding site" evidence="6">
    <location>
        <position position="154"/>
    </location>
    <ligand>
        <name>Mg(2+)</name>
        <dbReference type="ChEBI" id="CHEBI:18420"/>
        <label>1</label>
    </ligand>
</feature>
<feature type="active site" evidence="5">
    <location>
        <position position="117"/>
    </location>
</feature>
<dbReference type="Pfam" id="PF14529">
    <property type="entry name" value="Exo_endo_phos_2"/>
    <property type="match status" value="1"/>
</dbReference>
<reference evidence="9 10" key="1">
    <citation type="submission" date="2015-10" db="EMBL/GenBank/DDBJ databases">
        <title>Genome analyses suggest a sexual origin of heterokaryosis in a supposedly ancient asexual fungus.</title>
        <authorList>
            <person name="Ropars J."/>
            <person name="Sedzielewska K."/>
            <person name="Noel J."/>
            <person name="Charron P."/>
            <person name="Farinelli L."/>
            <person name="Marton T."/>
            <person name="Kruger M."/>
            <person name="Pelin A."/>
            <person name="Brachmann A."/>
            <person name="Corradi N."/>
        </authorList>
    </citation>
    <scope>NUCLEOTIDE SEQUENCE [LARGE SCALE GENOMIC DNA]</scope>
    <source>
        <strain evidence="9 10">A4</strain>
    </source>
</reference>
<evidence type="ECO:0000259" key="8">
    <source>
        <dbReference type="Pfam" id="PF14529"/>
    </source>
</evidence>
<evidence type="ECO:0000256" key="4">
    <source>
        <dbReference type="ARBA" id="ARBA00022842"/>
    </source>
</evidence>
<feature type="active site" description="Proton acceptor" evidence="5">
    <location>
        <position position="239"/>
    </location>
</feature>
<dbReference type="GO" id="GO:0006284">
    <property type="term" value="P:base-excision repair"/>
    <property type="evidence" value="ECO:0007669"/>
    <property type="project" value="TreeGrafter"/>
</dbReference>
<dbReference type="GO" id="GO:0046872">
    <property type="term" value="F:metal ion binding"/>
    <property type="evidence" value="ECO:0007669"/>
    <property type="project" value="UniProtKB-KW"/>
</dbReference>
<feature type="site" description="Transition state stabilizer" evidence="7">
    <location>
        <position position="156"/>
    </location>
</feature>
<dbReference type="VEuPathDB" id="FungiDB:RhiirA1_487189"/>
<feature type="site" description="Transition state stabilizer" evidence="7">
    <location>
        <position position="212"/>
    </location>
</feature>
<feature type="binding site" evidence="6">
    <location>
        <position position="238"/>
    </location>
    <ligand>
        <name>Mg(2+)</name>
        <dbReference type="ChEBI" id="CHEBI:18420"/>
        <label>1</label>
    </ligand>
</feature>
<dbReference type="VEuPathDB" id="FungiDB:FUN_013376"/>
<feature type="binding site" evidence="6">
    <location>
        <position position="156"/>
    </location>
    <ligand>
        <name>Mg(2+)</name>
        <dbReference type="ChEBI" id="CHEBI:18420"/>
        <label>1</label>
    </ligand>
</feature>
<keyword evidence="2 6" id="KW-0479">Metal-binding</keyword>
<evidence type="ECO:0000313" key="9">
    <source>
        <dbReference type="EMBL" id="PKY37364.1"/>
    </source>
</evidence>
<feature type="binding site" evidence="6">
    <location>
        <position position="13"/>
    </location>
    <ligand>
        <name>Mg(2+)</name>
        <dbReference type="ChEBI" id="CHEBI:18420"/>
        <label>1</label>
    </ligand>
</feature>
<feature type="site" description="Interaction with DNA substrate" evidence="7">
    <location>
        <position position="239"/>
    </location>
</feature>
<dbReference type="VEuPathDB" id="FungiDB:RhiirA1_473845"/>
<evidence type="ECO:0000256" key="1">
    <source>
        <dbReference type="ARBA" id="ARBA00007092"/>
    </source>
</evidence>
<gene>
    <name evidence="9" type="ORF">RhiirA4_450211</name>
</gene>
<dbReference type="SUPFAM" id="SSF56219">
    <property type="entry name" value="DNase I-like"/>
    <property type="match status" value="1"/>
</dbReference>
<feature type="active site" description="Proton donor/acceptor" evidence="5">
    <location>
        <position position="154"/>
    </location>
</feature>
<dbReference type="PANTHER" id="PTHR22748:SF6">
    <property type="entry name" value="DNA-(APURINIC OR APYRIMIDINIC SITE) ENDONUCLEASE"/>
    <property type="match status" value="1"/>
</dbReference>